<proteinExistence type="predicted"/>
<keyword evidence="2" id="KW-1185">Reference proteome</keyword>
<dbReference type="EMBL" id="CM020620">
    <property type="protein sequence ID" value="KAK1867305.1"/>
    <property type="molecule type" value="Genomic_DNA"/>
</dbReference>
<protein>
    <submittedName>
        <fullName evidence="1">Uncharacterized protein</fullName>
    </submittedName>
</protein>
<name>A0ACC3CBE5_PYRYE</name>
<reference evidence="1" key="1">
    <citation type="submission" date="2019-11" db="EMBL/GenBank/DDBJ databases">
        <title>Nori genome reveals adaptations in red seaweeds to the harsh intertidal environment.</title>
        <authorList>
            <person name="Wang D."/>
            <person name="Mao Y."/>
        </authorList>
    </citation>
    <scope>NUCLEOTIDE SEQUENCE</scope>
    <source>
        <tissue evidence="1">Gametophyte</tissue>
    </source>
</reference>
<evidence type="ECO:0000313" key="1">
    <source>
        <dbReference type="EMBL" id="KAK1867305.1"/>
    </source>
</evidence>
<comment type="caution">
    <text evidence="1">The sequence shown here is derived from an EMBL/GenBank/DDBJ whole genome shotgun (WGS) entry which is preliminary data.</text>
</comment>
<sequence length="709" mass="75191">MPNTTTDAPASSVVKPHPPEMENKSADADACGAPAVPAASPPKEVPVPAAYLESTSHHLPSLDEYNALYARSVADPAAFWSDIAREFHWHKPWPADTPPIAWNYDPRAGPVFTHFWKGGQTNICYNALDVHVAAGGGDTVAFFFEPNDPDDGRARTVTYAALLADVCRTAHALRAAGVGRGDAVVTYMPMGVELPTVMLAAARIGAVHSVVFGGFSPVALAGRLAAANAAVMVTCDGVRRGSKWIDLKAVADEAVAIAAREHNHTVRSQIVVASGSRPAGGEDVLMTPGRDVWWDDALQGHPSTCDVVWVDAEDPLFCLFTSGSTGAPKGIVHTVGGYMVGAATTFKYSFNYMPGDVFFCTADCGWITGHTYVTYGPLLNRATQVVFEGIPTHPDAGRLWGIVAKYGVTAVYTAPTALRSLKRAGDEFVTSHNTSSLKILGTVGEPINPEAWDWYYSIVGNRRATVVDSYWQTETGGHVVAPLPVAGLVLKPGAAQLPHFGVVPALLDDDGKVVEGEGSGHLVISAPWPSALRTLMGDHKRMESIYFTRFPGYYATGDGARRDADGHLWLTGRTDDVLNVSAHLLGTAEIESAIVAVPGIAESAVVGVPHEVTGEAIYAFVVLMPGTKGGDALRAEITASLRVRIGPIARVETIQWVGARGLPKTRSGKILRRLLRKIAVGGGRDGDLGDVSTLADPDVLTDLLDGYGK</sequence>
<organism evidence="1 2">
    <name type="scientific">Pyropia yezoensis</name>
    <name type="common">Susabi-nori</name>
    <name type="synonym">Porphyra yezoensis</name>
    <dbReference type="NCBI Taxonomy" id="2788"/>
    <lineage>
        <taxon>Eukaryota</taxon>
        <taxon>Rhodophyta</taxon>
        <taxon>Bangiophyceae</taxon>
        <taxon>Bangiales</taxon>
        <taxon>Bangiaceae</taxon>
        <taxon>Pyropia</taxon>
    </lineage>
</organism>
<dbReference type="Proteomes" id="UP000798662">
    <property type="component" value="Chromosome 3"/>
</dbReference>
<evidence type="ECO:0000313" key="2">
    <source>
        <dbReference type="Proteomes" id="UP000798662"/>
    </source>
</evidence>
<gene>
    <name evidence="1" type="ORF">I4F81_009812</name>
</gene>
<accession>A0ACC3CBE5</accession>